<dbReference type="EMBL" id="JAANIT010013471">
    <property type="protein sequence ID" value="KAG1521965.1"/>
    <property type="molecule type" value="Genomic_DNA"/>
</dbReference>
<feature type="region of interest" description="Disordered" evidence="1">
    <location>
        <begin position="44"/>
        <end position="65"/>
    </location>
</feature>
<evidence type="ECO:0000313" key="3">
    <source>
        <dbReference type="Proteomes" id="UP000717996"/>
    </source>
</evidence>
<feature type="region of interest" description="Disordered" evidence="1">
    <location>
        <begin position="77"/>
        <end position="104"/>
    </location>
</feature>
<proteinExistence type="predicted"/>
<name>A0A9P6XLM8_RHIOR</name>
<evidence type="ECO:0000256" key="1">
    <source>
        <dbReference type="SAM" id="MobiDB-lite"/>
    </source>
</evidence>
<reference evidence="2" key="1">
    <citation type="journal article" date="2020" name="Microb. Genom.">
        <title>Genetic diversity of clinical and environmental Mucorales isolates obtained from an investigation of mucormycosis cases among solid organ transplant recipients.</title>
        <authorList>
            <person name="Nguyen M.H."/>
            <person name="Kaul D."/>
            <person name="Muto C."/>
            <person name="Cheng S.J."/>
            <person name="Richter R.A."/>
            <person name="Bruno V.M."/>
            <person name="Liu G."/>
            <person name="Beyhan S."/>
            <person name="Sundermann A.J."/>
            <person name="Mounaud S."/>
            <person name="Pasculle A.W."/>
            <person name="Nierman W.C."/>
            <person name="Driscoll E."/>
            <person name="Cumbie R."/>
            <person name="Clancy C.J."/>
            <person name="Dupont C.L."/>
        </authorList>
    </citation>
    <scope>NUCLEOTIDE SEQUENCE</scope>
    <source>
        <strain evidence="2">GL16</strain>
    </source>
</reference>
<gene>
    <name evidence="2" type="ORF">G6F51_014644</name>
</gene>
<comment type="caution">
    <text evidence="2">The sequence shown here is derived from an EMBL/GenBank/DDBJ whole genome shotgun (WGS) entry which is preliminary data.</text>
</comment>
<dbReference type="AlphaFoldDB" id="A0A9P6XLM8"/>
<sequence length="104" mass="11989">MARRLQPDAQEHAVLLPRRARFPQSGELSLQCRQQPGIAVRRAVAMPRAKPGGQPRGRRRPFDACRPAQRLVVWRRHQPEQDHPLSHQPARPGRCRGPLRLFSR</sequence>
<protein>
    <submittedName>
        <fullName evidence="2">Uncharacterized protein</fullName>
    </submittedName>
</protein>
<dbReference type="Proteomes" id="UP000717996">
    <property type="component" value="Unassembled WGS sequence"/>
</dbReference>
<organism evidence="2 3">
    <name type="scientific">Rhizopus oryzae</name>
    <name type="common">Mucormycosis agent</name>
    <name type="synonym">Rhizopus arrhizus var. delemar</name>
    <dbReference type="NCBI Taxonomy" id="64495"/>
    <lineage>
        <taxon>Eukaryota</taxon>
        <taxon>Fungi</taxon>
        <taxon>Fungi incertae sedis</taxon>
        <taxon>Mucoromycota</taxon>
        <taxon>Mucoromycotina</taxon>
        <taxon>Mucoromycetes</taxon>
        <taxon>Mucorales</taxon>
        <taxon>Mucorineae</taxon>
        <taxon>Rhizopodaceae</taxon>
        <taxon>Rhizopus</taxon>
    </lineage>
</organism>
<evidence type="ECO:0000313" key="2">
    <source>
        <dbReference type="EMBL" id="KAG1521965.1"/>
    </source>
</evidence>
<accession>A0A9P6XLM8</accession>